<keyword evidence="5" id="KW-1185">Reference proteome</keyword>
<feature type="domain" description="Gfo/Idh/MocA-like oxidoreductase N-terminal" evidence="2">
    <location>
        <begin position="7"/>
        <end position="130"/>
    </location>
</feature>
<dbReference type="InterPro" id="IPR051450">
    <property type="entry name" value="Gfo/Idh/MocA_Oxidoreductases"/>
</dbReference>
<dbReference type="Proteomes" id="UP001583186">
    <property type="component" value="Unassembled WGS sequence"/>
</dbReference>
<dbReference type="PANTHER" id="PTHR43377:SF1">
    <property type="entry name" value="BILIVERDIN REDUCTASE A"/>
    <property type="match status" value="1"/>
</dbReference>
<evidence type="ECO:0000313" key="4">
    <source>
        <dbReference type="EMBL" id="KAL1891319.1"/>
    </source>
</evidence>
<gene>
    <name evidence="4" type="ORF">Sste5346_007779</name>
</gene>
<organism evidence="4 5">
    <name type="scientific">Sporothrix stenoceras</name>
    <dbReference type="NCBI Taxonomy" id="5173"/>
    <lineage>
        <taxon>Eukaryota</taxon>
        <taxon>Fungi</taxon>
        <taxon>Dikarya</taxon>
        <taxon>Ascomycota</taxon>
        <taxon>Pezizomycotina</taxon>
        <taxon>Sordariomycetes</taxon>
        <taxon>Sordariomycetidae</taxon>
        <taxon>Ophiostomatales</taxon>
        <taxon>Ophiostomataceae</taxon>
        <taxon>Sporothrix</taxon>
    </lineage>
</organism>
<accession>A0ABR3YVG5</accession>
<dbReference type="PANTHER" id="PTHR43377">
    <property type="entry name" value="BILIVERDIN REDUCTASE A"/>
    <property type="match status" value="1"/>
</dbReference>
<evidence type="ECO:0000259" key="2">
    <source>
        <dbReference type="Pfam" id="PF01408"/>
    </source>
</evidence>
<dbReference type="Gene3D" id="3.40.50.720">
    <property type="entry name" value="NAD(P)-binding Rossmann-like Domain"/>
    <property type="match status" value="1"/>
</dbReference>
<protein>
    <recommendedName>
        <fullName evidence="6">Quinate utilization oxidoreductase QutH</fullName>
    </recommendedName>
</protein>
<dbReference type="Pfam" id="PF22725">
    <property type="entry name" value="GFO_IDH_MocA_C3"/>
    <property type="match status" value="1"/>
</dbReference>
<feature type="domain" description="GFO/IDH/MocA-like oxidoreductase" evidence="3">
    <location>
        <begin position="139"/>
        <end position="289"/>
    </location>
</feature>
<dbReference type="Pfam" id="PF01408">
    <property type="entry name" value="GFO_IDH_MocA"/>
    <property type="match status" value="1"/>
</dbReference>
<name>A0ABR3YVG5_9PEZI</name>
<dbReference type="SUPFAM" id="SSF51735">
    <property type="entry name" value="NAD(P)-binding Rossmann-fold domains"/>
    <property type="match status" value="1"/>
</dbReference>
<comment type="caution">
    <text evidence="4">The sequence shown here is derived from an EMBL/GenBank/DDBJ whole genome shotgun (WGS) entry which is preliminary data.</text>
</comment>
<evidence type="ECO:0008006" key="6">
    <source>
        <dbReference type="Google" id="ProtNLM"/>
    </source>
</evidence>
<evidence type="ECO:0000256" key="1">
    <source>
        <dbReference type="ARBA" id="ARBA00010928"/>
    </source>
</evidence>
<dbReference type="SUPFAM" id="SSF55347">
    <property type="entry name" value="Glyceraldehyde-3-phosphate dehydrogenase-like, C-terminal domain"/>
    <property type="match status" value="1"/>
</dbReference>
<reference evidence="4 5" key="1">
    <citation type="journal article" date="2024" name="IMA Fungus">
        <title>IMA Genome - F19 : A genome assembly and annotation guide to empower mycologists, including annotated draft genome sequences of Ceratocystis pirilliformis, Diaporthe australafricana, Fusarium ophioides, Paecilomyces lecythidis, and Sporothrix stenoceras.</title>
        <authorList>
            <person name="Aylward J."/>
            <person name="Wilson A.M."/>
            <person name="Visagie C.M."/>
            <person name="Spraker J."/>
            <person name="Barnes I."/>
            <person name="Buitendag C."/>
            <person name="Ceriani C."/>
            <person name="Del Mar Angel L."/>
            <person name="du Plessis D."/>
            <person name="Fuchs T."/>
            <person name="Gasser K."/>
            <person name="Kramer D."/>
            <person name="Li W."/>
            <person name="Munsamy K."/>
            <person name="Piso A."/>
            <person name="Price J.L."/>
            <person name="Sonnekus B."/>
            <person name="Thomas C."/>
            <person name="van der Nest A."/>
            <person name="van Dijk A."/>
            <person name="van Heerden A."/>
            <person name="van Vuuren N."/>
            <person name="Yilmaz N."/>
            <person name="Duong T.A."/>
            <person name="van der Merwe N.A."/>
            <person name="Wingfield M.J."/>
            <person name="Wingfield B.D."/>
        </authorList>
    </citation>
    <scope>NUCLEOTIDE SEQUENCE [LARGE SCALE GENOMIC DNA]</scope>
    <source>
        <strain evidence="4 5">CMW 5346</strain>
    </source>
</reference>
<evidence type="ECO:0000313" key="5">
    <source>
        <dbReference type="Proteomes" id="UP001583186"/>
    </source>
</evidence>
<dbReference type="InterPro" id="IPR036291">
    <property type="entry name" value="NAD(P)-bd_dom_sf"/>
</dbReference>
<dbReference type="Gene3D" id="3.30.360.10">
    <property type="entry name" value="Dihydrodipicolinate Reductase, domain 2"/>
    <property type="match status" value="1"/>
</dbReference>
<proteinExistence type="inferred from homology"/>
<evidence type="ECO:0000259" key="3">
    <source>
        <dbReference type="Pfam" id="PF22725"/>
    </source>
</evidence>
<comment type="similarity">
    <text evidence="1">Belongs to the Gfo/Idh/MocA family.</text>
</comment>
<dbReference type="InterPro" id="IPR055170">
    <property type="entry name" value="GFO_IDH_MocA-like_dom"/>
</dbReference>
<dbReference type="InterPro" id="IPR000683">
    <property type="entry name" value="Gfo/Idh/MocA-like_OxRdtase_N"/>
</dbReference>
<dbReference type="EMBL" id="JAWCUI010000054">
    <property type="protein sequence ID" value="KAL1891319.1"/>
    <property type="molecule type" value="Genomic_DNA"/>
</dbReference>
<sequence>MTSNSKITVVLVGGGTIAPLHAKYLTSSPNCELVAIIDPFPPGERLAKTLNVPHYKSVGDLLAQSGTQPQPDAYIVCVPSHLHVPVASEILRQAKPKAILVEKPMATDSASASTLLKEARDAGVALLVGHHRRFHPAVASARKVIEAGRIGRVTAVSAMWTSKKSDDYFQLPGAGWRSKRSAGGGPVWTNMVHDIDALHYLTGSRVEQIWATRARRERTLPADVDAADAVEEGAAVMARYADGTVATFLVCDNTPSPFGWEAAAGDFADYAAASVPVDSYRILGTRGTLSVPDNVLWNYDEALKDGKPANTIGWNVALTREPIAVTDDIAFQQQTEHLARVVRGQEAPRCSGADGLAAVQVCEAILQALAAGDGVPVTLPPPV</sequence>